<reference evidence="6 7" key="1">
    <citation type="submission" date="2021-07" db="EMBL/GenBank/DDBJ databases">
        <title>The Aristolochia fimbriata genome: insights into angiosperm evolution, floral development and chemical biosynthesis.</title>
        <authorList>
            <person name="Jiao Y."/>
        </authorList>
    </citation>
    <scope>NUCLEOTIDE SEQUENCE [LARGE SCALE GENOMIC DNA]</scope>
    <source>
        <strain evidence="6">IBCAS-2021</strain>
        <tissue evidence="6">Leaf</tissue>
    </source>
</reference>
<dbReference type="AlphaFoldDB" id="A0AAV7DVC9"/>
<evidence type="ECO:0000256" key="3">
    <source>
        <dbReference type="ARBA" id="ARBA00022833"/>
    </source>
</evidence>
<evidence type="ECO:0000256" key="1">
    <source>
        <dbReference type="ARBA" id="ARBA00022723"/>
    </source>
</evidence>
<keyword evidence="1" id="KW-0479">Metal-binding</keyword>
<evidence type="ECO:0000313" key="7">
    <source>
        <dbReference type="Proteomes" id="UP000825729"/>
    </source>
</evidence>
<evidence type="ECO:0000259" key="5">
    <source>
        <dbReference type="PROSITE" id="PS50089"/>
    </source>
</evidence>
<protein>
    <recommendedName>
        <fullName evidence="5">RING-type domain-containing protein</fullName>
    </recommendedName>
</protein>
<proteinExistence type="predicted"/>
<dbReference type="Gene3D" id="3.30.40.10">
    <property type="entry name" value="Zinc/RING finger domain, C3HC4 (zinc finger)"/>
    <property type="match status" value="1"/>
</dbReference>
<dbReference type="CDD" id="cd16649">
    <property type="entry name" value="mRING-HC-C3HC5_CGRF1-like"/>
    <property type="match status" value="1"/>
</dbReference>
<dbReference type="EMBL" id="JAINDJ010000008">
    <property type="protein sequence ID" value="KAG9439516.1"/>
    <property type="molecule type" value="Genomic_DNA"/>
</dbReference>
<evidence type="ECO:0000313" key="6">
    <source>
        <dbReference type="EMBL" id="KAG9439516.1"/>
    </source>
</evidence>
<keyword evidence="3" id="KW-0862">Zinc</keyword>
<dbReference type="PROSITE" id="PS50089">
    <property type="entry name" value="ZF_RING_2"/>
    <property type="match status" value="1"/>
</dbReference>
<evidence type="ECO:0000256" key="2">
    <source>
        <dbReference type="ARBA" id="ARBA00022771"/>
    </source>
</evidence>
<dbReference type="InterPro" id="IPR013083">
    <property type="entry name" value="Znf_RING/FYVE/PHD"/>
</dbReference>
<sequence>MAVEAHHLNLFPLELIKNREILNAFENNANLYSAAQMGFGAQLPAFDNYNAAYPSCNSAVTDSVPAATAAVEPPPPPAPSRKRPREYFSFLGEDLSSQFQQQQQEIDQFIAQHTEKVRWELSEKRRRHVGRVLEAVEQSVLRRLRSKEEEVEKMGKLNWVLEERVKSLSLENQIWRDLARTNEATAIALRTNLEQLLAQVRAPQAAAEGGGAAGAAAGGTTAVPAAEDAESCCDSTSEADSGEAAGSWKGSGRWCRNCHKADSCVLLLPCRHLCLCTACASALLTCPVCHSDKTASVHVNMS</sequence>
<keyword evidence="7" id="KW-1185">Reference proteome</keyword>
<dbReference type="GO" id="GO:0043067">
    <property type="term" value="P:regulation of programmed cell death"/>
    <property type="evidence" value="ECO:0007669"/>
    <property type="project" value="TreeGrafter"/>
</dbReference>
<dbReference type="PANTHER" id="PTHR42647:SF12">
    <property type="entry name" value="BOI-RELATED E3 UBIQUITIN-PROTEIN LIGASE 2-RELATED"/>
    <property type="match status" value="1"/>
</dbReference>
<dbReference type="InterPro" id="IPR001841">
    <property type="entry name" value="Znf_RING"/>
</dbReference>
<comment type="caution">
    <text evidence="6">The sequence shown here is derived from an EMBL/GenBank/DDBJ whole genome shotgun (WGS) entry which is preliminary data.</text>
</comment>
<dbReference type="GO" id="GO:0004842">
    <property type="term" value="F:ubiquitin-protein transferase activity"/>
    <property type="evidence" value="ECO:0007669"/>
    <property type="project" value="TreeGrafter"/>
</dbReference>
<accession>A0AAV7DVC9</accession>
<gene>
    <name evidence="6" type="ORF">H6P81_019681</name>
</gene>
<dbReference type="PANTHER" id="PTHR42647">
    <property type="entry name" value="SBP (S-RIBONUCLEASE BINDING PROTEIN) FAMILY PROTEIN"/>
    <property type="match status" value="1"/>
</dbReference>
<name>A0AAV7DVC9_ARIFI</name>
<keyword evidence="2 4" id="KW-0863">Zinc-finger</keyword>
<dbReference type="GO" id="GO:0008270">
    <property type="term" value="F:zinc ion binding"/>
    <property type="evidence" value="ECO:0007669"/>
    <property type="project" value="UniProtKB-KW"/>
</dbReference>
<evidence type="ECO:0000256" key="4">
    <source>
        <dbReference type="PROSITE-ProRule" id="PRU00175"/>
    </source>
</evidence>
<feature type="domain" description="RING-type" evidence="5">
    <location>
        <begin position="255"/>
        <end position="290"/>
    </location>
</feature>
<dbReference type="Proteomes" id="UP000825729">
    <property type="component" value="Unassembled WGS sequence"/>
</dbReference>
<dbReference type="Pfam" id="PF13920">
    <property type="entry name" value="zf-C3HC4_3"/>
    <property type="match status" value="1"/>
</dbReference>
<organism evidence="6 7">
    <name type="scientific">Aristolochia fimbriata</name>
    <name type="common">White veined hardy Dutchman's pipe vine</name>
    <dbReference type="NCBI Taxonomy" id="158543"/>
    <lineage>
        <taxon>Eukaryota</taxon>
        <taxon>Viridiplantae</taxon>
        <taxon>Streptophyta</taxon>
        <taxon>Embryophyta</taxon>
        <taxon>Tracheophyta</taxon>
        <taxon>Spermatophyta</taxon>
        <taxon>Magnoliopsida</taxon>
        <taxon>Magnoliidae</taxon>
        <taxon>Piperales</taxon>
        <taxon>Aristolochiaceae</taxon>
        <taxon>Aristolochia</taxon>
    </lineage>
</organism>